<evidence type="ECO:0000256" key="1">
    <source>
        <dbReference type="ARBA" id="ARBA00001623"/>
    </source>
</evidence>
<dbReference type="eggNOG" id="COG0491">
    <property type="taxonomic scope" value="Bacteria"/>
</dbReference>
<reference evidence="9 10" key="1">
    <citation type="submission" date="2014-06" db="EMBL/GenBank/DDBJ databases">
        <authorList>
            <person name="Urmite Genomes Urmite Genomes"/>
        </authorList>
    </citation>
    <scope>NUCLEOTIDE SEQUENCE [LARGE SCALE GENOMIC DNA]</scope>
</reference>
<feature type="binding site" evidence="7">
    <location>
        <position position="130"/>
    </location>
    <ligand>
        <name>Zn(2+)</name>
        <dbReference type="ChEBI" id="CHEBI:29105"/>
        <label>2</label>
    </ligand>
</feature>
<gene>
    <name evidence="7 9" type="primary">gloB</name>
    <name evidence="9" type="ORF">BN59_02509</name>
</gene>
<feature type="binding site" evidence="7">
    <location>
        <position position="111"/>
    </location>
    <ligand>
        <name>Zn(2+)</name>
        <dbReference type="ChEBI" id="CHEBI:29105"/>
        <label>1</label>
    </ligand>
</feature>
<sequence>MHVQPIRAFYDNYIWLIINEKTQQALCVDPGDAQPVLSFLDNEKLSLNAILLTHHHNDHVGGTVDLLQNNPTIPVYGPQDSRIPQVTHILRDGDVLTIETCEFKILSTPGHTSTHISYYEPHHHWLFCGDTLFSAGCGRVFDGTLEELHQSLQKLKNLPEETQVFCAHEYTSRNLQFATRVEPENLDIRRYAHRLLTREHQCSLPSSIAVEKKINPFLRTESSEAQTYAKQRGCKSLDSLSVFEQIRADKDQF</sequence>
<feature type="binding site" evidence="7">
    <location>
        <position position="56"/>
    </location>
    <ligand>
        <name>Zn(2+)</name>
        <dbReference type="ChEBI" id="CHEBI:29105"/>
        <label>1</label>
    </ligand>
</feature>
<dbReference type="GO" id="GO:0019243">
    <property type="term" value="P:methylglyoxal catabolic process to D-lactate via S-lactoyl-glutathione"/>
    <property type="evidence" value="ECO:0007669"/>
    <property type="project" value="UniProtKB-UniRule"/>
</dbReference>
<keyword evidence="10" id="KW-1185">Reference proteome</keyword>
<dbReference type="InterPro" id="IPR001279">
    <property type="entry name" value="Metallo-B-lactamas"/>
</dbReference>
<dbReference type="EMBL" id="CCSB01000003">
    <property type="protein sequence ID" value="CDZ78201.1"/>
    <property type="molecule type" value="Genomic_DNA"/>
</dbReference>
<comment type="pathway">
    <text evidence="2 7">Secondary metabolite metabolism; methylglyoxal degradation; (R)-lactate from methylglyoxal: step 2/2.</text>
</comment>
<keyword evidence="4 7" id="KW-0479">Metal-binding</keyword>
<evidence type="ECO:0000256" key="5">
    <source>
        <dbReference type="ARBA" id="ARBA00022801"/>
    </source>
</evidence>
<evidence type="ECO:0000256" key="7">
    <source>
        <dbReference type="HAMAP-Rule" id="MF_01374"/>
    </source>
</evidence>
<feature type="binding site" evidence="7">
    <location>
        <position position="130"/>
    </location>
    <ligand>
        <name>Zn(2+)</name>
        <dbReference type="ChEBI" id="CHEBI:29105"/>
        <label>1</label>
    </ligand>
</feature>
<evidence type="ECO:0000256" key="4">
    <source>
        <dbReference type="ARBA" id="ARBA00022723"/>
    </source>
</evidence>
<dbReference type="GO" id="GO:0004416">
    <property type="term" value="F:hydroxyacylglutathione hydrolase activity"/>
    <property type="evidence" value="ECO:0007669"/>
    <property type="project" value="UniProtKB-UniRule"/>
</dbReference>
<dbReference type="UniPathway" id="UPA00619">
    <property type="reaction ID" value="UER00676"/>
</dbReference>
<feature type="binding site" evidence="7">
    <location>
        <position position="168"/>
    </location>
    <ligand>
        <name>Zn(2+)</name>
        <dbReference type="ChEBI" id="CHEBI:29105"/>
        <label>2</label>
    </ligand>
</feature>
<dbReference type="Gene3D" id="3.60.15.10">
    <property type="entry name" value="Ribonuclease Z/Hydroxyacylglutathione hydrolase-like"/>
    <property type="match status" value="1"/>
</dbReference>
<dbReference type="InterPro" id="IPR035680">
    <property type="entry name" value="Clx_II_MBL"/>
</dbReference>
<dbReference type="Pfam" id="PF16123">
    <property type="entry name" value="HAGH_C"/>
    <property type="match status" value="1"/>
</dbReference>
<feature type="binding site" evidence="7">
    <location>
        <position position="58"/>
    </location>
    <ligand>
        <name>Zn(2+)</name>
        <dbReference type="ChEBI" id="CHEBI:29105"/>
        <label>2</label>
    </ligand>
</feature>
<dbReference type="AlphaFoldDB" id="A0A078KZ34"/>
<dbReference type="OrthoDB" id="9802248at2"/>
<dbReference type="HAMAP" id="MF_01374">
    <property type="entry name" value="Glyoxalase_2"/>
    <property type="match status" value="1"/>
</dbReference>
<accession>A0A078KZ34</accession>
<dbReference type="PANTHER" id="PTHR43705:SF1">
    <property type="entry name" value="HYDROXYACYLGLUTATHIONE HYDROLASE GLOB"/>
    <property type="match status" value="1"/>
</dbReference>
<keyword evidence="5 7" id="KW-0378">Hydrolase</keyword>
<feature type="binding site" evidence="7">
    <location>
        <position position="59"/>
    </location>
    <ligand>
        <name>Zn(2+)</name>
        <dbReference type="ChEBI" id="CHEBI:29105"/>
        <label>2</label>
    </ligand>
</feature>
<comment type="function">
    <text evidence="7">Thiolesterase that catalyzes the hydrolysis of S-D-lactoyl-glutathione to form glutathione and D-lactic acid.</text>
</comment>
<dbReference type="InterPro" id="IPR017782">
    <property type="entry name" value="Hydroxyacylglutathione_Hdrlase"/>
</dbReference>
<name>A0A078KZ34_9GAMM</name>
<dbReference type="Proteomes" id="UP000044071">
    <property type="component" value="Unassembled WGS sequence"/>
</dbReference>
<proteinExistence type="inferred from homology"/>
<protein>
    <recommendedName>
        <fullName evidence="7">Hydroxyacylglutathione hydrolase</fullName>
        <ecNumber evidence="7">3.1.2.6</ecNumber>
    </recommendedName>
    <alternativeName>
        <fullName evidence="7">Glyoxalase II</fullName>
        <shortName evidence="7">Glx II</shortName>
    </alternativeName>
</protein>
<evidence type="ECO:0000313" key="9">
    <source>
        <dbReference type="EMBL" id="CDZ78201.1"/>
    </source>
</evidence>
<dbReference type="InterPro" id="IPR036866">
    <property type="entry name" value="RibonucZ/Hydroxyglut_hydro"/>
</dbReference>
<comment type="catalytic activity">
    <reaction evidence="1 7">
        <text>an S-(2-hydroxyacyl)glutathione + H2O = a 2-hydroxy carboxylate + glutathione + H(+)</text>
        <dbReference type="Rhea" id="RHEA:21864"/>
        <dbReference type="ChEBI" id="CHEBI:15377"/>
        <dbReference type="ChEBI" id="CHEBI:15378"/>
        <dbReference type="ChEBI" id="CHEBI:57925"/>
        <dbReference type="ChEBI" id="CHEBI:58896"/>
        <dbReference type="ChEBI" id="CHEBI:71261"/>
        <dbReference type="EC" id="3.1.2.6"/>
    </reaction>
</comment>
<evidence type="ECO:0000256" key="2">
    <source>
        <dbReference type="ARBA" id="ARBA00004963"/>
    </source>
</evidence>
<evidence type="ECO:0000313" key="10">
    <source>
        <dbReference type="Proteomes" id="UP000044071"/>
    </source>
</evidence>
<feature type="domain" description="Metallo-beta-lactamase" evidence="8">
    <location>
        <begin position="11"/>
        <end position="168"/>
    </location>
</feature>
<comment type="subunit">
    <text evidence="7">Monomer.</text>
</comment>
<dbReference type="NCBIfam" id="TIGR03413">
    <property type="entry name" value="GSH_gloB"/>
    <property type="match status" value="1"/>
</dbReference>
<dbReference type="RefSeq" id="WP_043874733.1">
    <property type="nucleotide sequence ID" value="NZ_CCVW01000003.1"/>
</dbReference>
<evidence type="ECO:0000256" key="6">
    <source>
        <dbReference type="ARBA" id="ARBA00022833"/>
    </source>
</evidence>
<comment type="similarity">
    <text evidence="3 7">Belongs to the metallo-beta-lactamase superfamily. Glyoxalase II family.</text>
</comment>
<dbReference type="PANTHER" id="PTHR43705">
    <property type="entry name" value="HYDROXYACYLGLUTATHIONE HYDROLASE"/>
    <property type="match status" value="1"/>
</dbReference>
<dbReference type="SUPFAM" id="SSF56281">
    <property type="entry name" value="Metallo-hydrolase/oxidoreductase"/>
    <property type="match status" value="1"/>
</dbReference>
<dbReference type="EC" id="3.1.2.6" evidence="7"/>
<comment type="cofactor">
    <cofactor evidence="7">
        <name>Zn(2+)</name>
        <dbReference type="ChEBI" id="CHEBI:29105"/>
    </cofactor>
    <text evidence="7">Binds 2 Zn(2+) ions per subunit.</text>
</comment>
<keyword evidence="6 7" id="KW-0862">Zinc</keyword>
<dbReference type="PIRSF" id="PIRSF005457">
    <property type="entry name" value="Glx"/>
    <property type="match status" value="1"/>
</dbReference>
<dbReference type="InterPro" id="IPR032282">
    <property type="entry name" value="HAGH_C"/>
</dbReference>
<dbReference type="InterPro" id="IPR050110">
    <property type="entry name" value="Glyoxalase_II_hydrolase"/>
</dbReference>
<evidence type="ECO:0000259" key="8">
    <source>
        <dbReference type="SMART" id="SM00849"/>
    </source>
</evidence>
<dbReference type="SMART" id="SM00849">
    <property type="entry name" value="Lactamase_B"/>
    <property type="match status" value="1"/>
</dbReference>
<evidence type="ECO:0000256" key="3">
    <source>
        <dbReference type="ARBA" id="ARBA00006759"/>
    </source>
</evidence>
<dbReference type="STRING" id="1034943.BN59_02509"/>
<dbReference type="CDD" id="cd07723">
    <property type="entry name" value="hydroxyacylglutathione_hydrolase_MBL-fold"/>
    <property type="match status" value="1"/>
</dbReference>
<dbReference type="Pfam" id="PF00753">
    <property type="entry name" value="Lactamase_B"/>
    <property type="match status" value="1"/>
</dbReference>
<feature type="binding site" evidence="7">
    <location>
        <position position="54"/>
    </location>
    <ligand>
        <name>Zn(2+)</name>
        <dbReference type="ChEBI" id="CHEBI:29105"/>
        <label>1</label>
    </ligand>
</feature>
<organism evidence="9 10">
    <name type="scientific">Legionella massiliensis</name>
    <dbReference type="NCBI Taxonomy" id="1034943"/>
    <lineage>
        <taxon>Bacteria</taxon>
        <taxon>Pseudomonadati</taxon>
        <taxon>Pseudomonadota</taxon>
        <taxon>Gammaproteobacteria</taxon>
        <taxon>Legionellales</taxon>
        <taxon>Legionellaceae</taxon>
        <taxon>Legionella</taxon>
    </lineage>
</organism>
<dbReference type="GO" id="GO:0046872">
    <property type="term" value="F:metal ion binding"/>
    <property type="evidence" value="ECO:0007669"/>
    <property type="project" value="UniProtKB-KW"/>
</dbReference>